<dbReference type="Pfam" id="PF07683">
    <property type="entry name" value="CobW_C"/>
    <property type="match status" value="1"/>
</dbReference>
<evidence type="ECO:0000259" key="1">
    <source>
        <dbReference type="SMART" id="SM00833"/>
    </source>
</evidence>
<dbReference type="AlphaFoldDB" id="A0A2T4UQ68"/>
<dbReference type="SUPFAM" id="SSF90002">
    <property type="entry name" value="Hypothetical protein YjiA, C-terminal domain"/>
    <property type="match status" value="1"/>
</dbReference>
<dbReference type="InterPro" id="IPR051927">
    <property type="entry name" value="Zn_Chap_cDPG_Synth"/>
</dbReference>
<dbReference type="SMART" id="SM00833">
    <property type="entry name" value="CobW_C"/>
    <property type="match status" value="1"/>
</dbReference>
<evidence type="ECO:0000313" key="2">
    <source>
        <dbReference type="EMBL" id="PTL71674.1"/>
    </source>
</evidence>
<dbReference type="EMBL" id="PZPL01000001">
    <property type="protein sequence ID" value="PTL71674.1"/>
    <property type="molecule type" value="Genomic_DNA"/>
</dbReference>
<accession>A0A2T4UQ68</accession>
<dbReference type="PANTHER" id="PTHR43603">
    <property type="entry name" value="COBW DOMAIN-CONTAINING PROTEIN DDB_G0274527"/>
    <property type="match status" value="1"/>
</dbReference>
<reference evidence="2 3" key="1">
    <citation type="submission" date="2018-03" db="EMBL/GenBank/DDBJ databases">
        <title>Bacteriophage NCPPB3778 and a type I-E CRISPR drive the evolution of the US Biological Select Agent, Rathayibacter toxicus.</title>
        <authorList>
            <person name="Davis E.W.II."/>
            <person name="Tabima J.F."/>
            <person name="Weisberg A.J."/>
            <person name="Dantas Lopes L."/>
            <person name="Wiseman M.S."/>
            <person name="Wiseman M.S."/>
            <person name="Pupko T."/>
            <person name="Belcher M.S."/>
            <person name="Sechler A.J."/>
            <person name="Tancos M.A."/>
            <person name="Schroeder B.K."/>
            <person name="Murray T.D."/>
            <person name="Luster D.G."/>
            <person name="Schneider W.L."/>
            <person name="Rogers E."/>
            <person name="Andreote F.D."/>
            <person name="Grunwald N.J."/>
            <person name="Putnam M.L."/>
            <person name="Chang J.H."/>
        </authorList>
    </citation>
    <scope>NUCLEOTIDE SEQUENCE [LARGE SCALE GENOMIC DNA]</scope>
    <source>
        <strain evidence="2 3">DSM 15933</strain>
    </source>
</reference>
<name>A0A2T4UQ68_9MICO</name>
<feature type="domain" description="CobW C-terminal" evidence="1">
    <location>
        <begin position="202"/>
        <end position="298"/>
    </location>
</feature>
<evidence type="ECO:0000313" key="3">
    <source>
        <dbReference type="Proteomes" id="UP000241085"/>
    </source>
</evidence>
<proteinExistence type="predicted"/>
<keyword evidence="3" id="KW-1185">Reference proteome</keyword>
<dbReference type="RefSeq" id="WP_107573516.1">
    <property type="nucleotide sequence ID" value="NZ_PZPL01000001.1"/>
</dbReference>
<comment type="caution">
    <text evidence="2">The sequence shown here is derived from an EMBL/GenBank/DDBJ whole genome shotgun (WGS) entry which is preliminary data.</text>
</comment>
<protein>
    <recommendedName>
        <fullName evidence="1">CobW C-terminal domain-containing protein</fullName>
    </recommendedName>
</protein>
<sequence length="322" mass="34134">MPAERSVVSIVSDGDPERRRRIAALLALRLEGHVVENDRQLEPVEAAAFVHFCGPGTTSDHAPLEQLAALLEDGCGPLCLGHVVTVVEPAALWVAVRTADDFSGPEPGVTAVERLVEQLEWSTLVVVAGPAEGQRAAHEAGLALIALLAPSASAVSLAALTAGRVVPPPVPVEALRRVRRAPGWIGELGGRRALRLSSEVPLGTVVFRDPRPFHPGRLGALVEQFPQRVGDVVRSRGFVTLATRAERALSWSSVGEVLGLSPTPADLDLSEVVTGQELVLYGLSLETRRVTSALAECLLTPSELLAGPRAWARYSDPFPTGD</sequence>
<organism evidence="2 3">
    <name type="scientific">Rathayibacter caricis DSM 15933</name>
    <dbReference type="NCBI Taxonomy" id="1328867"/>
    <lineage>
        <taxon>Bacteria</taxon>
        <taxon>Bacillati</taxon>
        <taxon>Actinomycetota</taxon>
        <taxon>Actinomycetes</taxon>
        <taxon>Micrococcales</taxon>
        <taxon>Microbacteriaceae</taxon>
        <taxon>Rathayibacter</taxon>
    </lineage>
</organism>
<gene>
    <name evidence="2" type="ORF">C1I63_01625</name>
</gene>
<dbReference type="PANTHER" id="PTHR43603:SF1">
    <property type="entry name" value="ZINC-REGULATED GTPASE METALLOPROTEIN ACTIVATOR 1"/>
    <property type="match status" value="1"/>
</dbReference>
<dbReference type="InterPro" id="IPR011629">
    <property type="entry name" value="CobW-like_C"/>
</dbReference>
<dbReference type="Proteomes" id="UP000241085">
    <property type="component" value="Unassembled WGS sequence"/>
</dbReference>